<dbReference type="RefSeq" id="XP_008088576.1">
    <property type="nucleotide sequence ID" value="XM_008090385.1"/>
</dbReference>
<dbReference type="Gene3D" id="2.10.109.10">
    <property type="entry name" value="Umud Fragment, subunit A"/>
    <property type="match status" value="1"/>
</dbReference>
<keyword evidence="14" id="KW-1185">Reference proteome</keyword>
<dbReference type="OrthoDB" id="9996127at2759"/>
<sequence>MAVNRVVSNFRNIPLRPFMRKTGYNLLIFASWVPAVIFFNENIGETTKITGASMYPYLNTSYNESRKKDLCWVNKWNPGTGLERGMLVSFWSPSHPDVLAVKRIIAIEGDRVFSRAPYPAPIADIPAGHVWVEGDNRDGNKSLDSNHYGPIPISLIQGKVTHVLRPWASSGPIKWAEFRGRTKVIRGRKEDALQWA</sequence>
<evidence type="ECO:0000256" key="1">
    <source>
        <dbReference type="ARBA" id="ARBA00004434"/>
    </source>
</evidence>
<evidence type="ECO:0000259" key="12">
    <source>
        <dbReference type="Pfam" id="PF10502"/>
    </source>
</evidence>
<dbReference type="GO" id="GO:0004252">
    <property type="term" value="F:serine-type endopeptidase activity"/>
    <property type="evidence" value="ECO:0007669"/>
    <property type="project" value="InterPro"/>
</dbReference>
<keyword evidence="8" id="KW-1133">Transmembrane helix</keyword>
<dbReference type="PRINTS" id="PR00727">
    <property type="entry name" value="LEADERPTASE"/>
</dbReference>
<evidence type="ECO:0000256" key="4">
    <source>
        <dbReference type="ARBA" id="ARBA00022670"/>
    </source>
</evidence>
<evidence type="ECO:0000256" key="11">
    <source>
        <dbReference type="PIRSR" id="PIRSR600223-1"/>
    </source>
</evidence>
<dbReference type="OMA" id="WIPVIAW"/>
<evidence type="ECO:0000256" key="9">
    <source>
        <dbReference type="ARBA" id="ARBA00023128"/>
    </source>
</evidence>
<dbReference type="InterPro" id="IPR036286">
    <property type="entry name" value="LexA/Signal_pep-like_sf"/>
</dbReference>
<dbReference type="GO" id="GO:0006627">
    <property type="term" value="P:protein processing involved in protein targeting to mitochondrion"/>
    <property type="evidence" value="ECO:0007669"/>
    <property type="project" value="InterPro"/>
</dbReference>
<keyword evidence="10" id="KW-0472">Membrane</keyword>
<keyword evidence="9" id="KW-0496">Mitochondrion</keyword>
<gene>
    <name evidence="13" type="ORF">GLAREA_08340</name>
</gene>
<evidence type="ECO:0000313" key="13">
    <source>
        <dbReference type="EMBL" id="EPE24488.1"/>
    </source>
</evidence>
<keyword evidence="4" id="KW-0645">Protease</keyword>
<dbReference type="PANTHER" id="PTHR46041">
    <property type="entry name" value="MITOCHONDRIAL INNER MEMBRANE PROTEASE SUBUNIT 2"/>
    <property type="match status" value="1"/>
</dbReference>
<comment type="similarity">
    <text evidence="2">Belongs to the peptidase S26 family. IMP2 subfamily.</text>
</comment>
<feature type="active site" evidence="11">
    <location>
        <position position="53"/>
    </location>
</feature>
<organism evidence="13 14">
    <name type="scientific">Glarea lozoyensis (strain ATCC 20868 / MF5171)</name>
    <dbReference type="NCBI Taxonomy" id="1116229"/>
    <lineage>
        <taxon>Eukaryota</taxon>
        <taxon>Fungi</taxon>
        <taxon>Dikarya</taxon>
        <taxon>Ascomycota</taxon>
        <taxon>Pezizomycotina</taxon>
        <taxon>Leotiomycetes</taxon>
        <taxon>Helotiales</taxon>
        <taxon>Helotiaceae</taxon>
        <taxon>Glarea</taxon>
    </lineage>
</organism>
<evidence type="ECO:0000256" key="2">
    <source>
        <dbReference type="ARBA" id="ARBA00007066"/>
    </source>
</evidence>
<accession>S3DCR5</accession>
<dbReference type="eggNOG" id="KOG1568">
    <property type="taxonomic scope" value="Eukaryota"/>
</dbReference>
<dbReference type="PANTHER" id="PTHR46041:SF2">
    <property type="entry name" value="MITOCHONDRIAL INNER MEMBRANE PROTEASE SUBUNIT 2"/>
    <property type="match status" value="1"/>
</dbReference>
<dbReference type="InterPro" id="IPR000223">
    <property type="entry name" value="Pept_S26A_signal_pept_1"/>
</dbReference>
<dbReference type="EMBL" id="KE145373">
    <property type="protein sequence ID" value="EPE24488.1"/>
    <property type="molecule type" value="Genomic_DNA"/>
</dbReference>
<dbReference type="CDD" id="cd06530">
    <property type="entry name" value="S26_SPase_I"/>
    <property type="match status" value="1"/>
</dbReference>
<proteinExistence type="inferred from homology"/>
<evidence type="ECO:0000256" key="3">
    <source>
        <dbReference type="ARBA" id="ARBA00013650"/>
    </source>
</evidence>
<dbReference type="HOGENOM" id="CLU_028723_4_1_1"/>
<dbReference type="GO" id="GO:0042720">
    <property type="term" value="C:mitochondrial inner membrane peptidase complex"/>
    <property type="evidence" value="ECO:0007669"/>
    <property type="project" value="InterPro"/>
</dbReference>
<dbReference type="GeneID" id="19467389"/>
<dbReference type="SUPFAM" id="SSF51306">
    <property type="entry name" value="LexA/Signal peptidase"/>
    <property type="match status" value="1"/>
</dbReference>
<dbReference type="Proteomes" id="UP000016922">
    <property type="component" value="Unassembled WGS sequence"/>
</dbReference>
<dbReference type="KEGG" id="glz:GLAREA_08340"/>
<evidence type="ECO:0000256" key="7">
    <source>
        <dbReference type="ARBA" id="ARBA00022801"/>
    </source>
</evidence>
<evidence type="ECO:0000256" key="10">
    <source>
        <dbReference type="ARBA" id="ARBA00023136"/>
    </source>
</evidence>
<feature type="active site" evidence="11">
    <location>
        <position position="102"/>
    </location>
</feature>
<evidence type="ECO:0000256" key="5">
    <source>
        <dbReference type="ARBA" id="ARBA00022692"/>
    </source>
</evidence>
<evidence type="ECO:0000256" key="8">
    <source>
        <dbReference type="ARBA" id="ARBA00022989"/>
    </source>
</evidence>
<feature type="domain" description="Peptidase S26" evidence="12">
    <location>
        <begin position="124"/>
        <end position="163"/>
    </location>
</feature>
<evidence type="ECO:0000313" key="14">
    <source>
        <dbReference type="Proteomes" id="UP000016922"/>
    </source>
</evidence>
<dbReference type="Pfam" id="PF10502">
    <property type="entry name" value="Peptidase_S26"/>
    <property type="match status" value="2"/>
</dbReference>
<dbReference type="GO" id="GO:0006465">
    <property type="term" value="P:signal peptide processing"/>
    <property type="evidence" value="ECO:0007669"/>
    <property type="project" value="InterPro"/>
</dbReference>
<comment type="subcellular location">
    <subcellularLocation>
        <location evidence="1">Mitochondrion inner membrane</location>
        <topology evidence="1">Single-pass membrane protein</topology>
    </subcellularLocation>
</comment>
<keyword evidence="5" id="KW-0812">Transmembrane</keyword>
<name>S3DCR5_GLAL2</name>
<evidence type="ECO:0000256" key="6">
    <source>
        <dbReference type="ARBA" id="ARBA00022792"/>
    </source>
</evidence>
<dbReference type="InterPro" id="IPR037730">
    <property type="entry name" value="IMP2"/>
</dbReference>
<feature type="domain" description="Peptidase S26" evidence="12">
    <location>
        <begin position="31"/>
        <end position="112"/>
    </location>
</feature>
<protein>
    <recommendedName>
        <fullName evidence="3">Mitochondrial inner membrane protease subunit 2</fullName>
    </recommendedName>
</protein>
<dbReference type="STRING" id="1116229.S3DCR5"/>
<reference evidence="13 14" key="1">
    <citation type="journal article" date="2013" name="BMC Genomics">
        <title>Genomics-driven discovery of the pneumocandin biosynthetic gene cluster in the fungus Glarea lozoyensis.</title>
        <authorList>
            <person name="Chen L."/>
            <person name="Yue Q."/>
            <person name="Zhang X."/>
            <person name="Xiang M."/>
            <person name="Wang C."/>
            <person name="Li S."/>
            <person name="Che Y."/>
            <person name="Ortiz-Lopez F.J."/>
            <person name="Bills G.F."/>
            <person name="Liu X."/>
            <person name="An Z."/>
        </authorList>
    </citation>
    <scope>NUCLEOTIDE SEQUENCE [LARGE SCALE GENOMIC DNA]</scope>
    <source>
        <strain evidence="14">ATCC 20868 / MF5171</strain>
    </source>
</reference>
<dbReference type="InterPro" id="IPR019533">
    <property type="entry name" value="Peptidase_S26"/>
</dbReference>
<keyword evidence="7" id="KW-0378">Hydrolase</keyword>
<keyword evidence="6" id="KW-0999">Mitochondrion inner membrane</keyword>
<dbReference type="AlphaFoldDB" id="S3DCR5"/>